<feature type="domain" description="NAD glycohydrolase translocation F5/8 type C" evidence="2">
    <location>
        <begin position="283"/>
        <end position="418"/>
    </location>
</feature>
<dbReference type="InterPro" id="IPR025538">
    <property type="entry name" value="DUF4424"/>
</dbReference>
<reference evidence="3" key="1">
    <citation type="submission" date="2021-01" db="EMBL/GenBank/DDBJ databases">
        <title>Modified the classification status of verrucomicrobia.</title>
        <authorList>
            <person name="Feng X."/>
        </authorList>
    </citation>
    <scope>NUCLEOTIDE SEQUENCE</scope>
    <source>
        <strain evidence="3">JCM 18052</strain>
    </source>
</reference>
<feature type="domain" description="DUF4424" evidence="1">
    <location>
        <begin position="36"/>
        <end position="111"/>
    </location>
</feature>
<comment type="caution">
    <text evidence="3">The sequence shown here is derived from an EMBL/GenBank/DDBJ whole genome shotgun (WGS) entry which is preliminary data.</text>
</comment>
<dbReference type="RefSeq" id="WP_200350293.1">
    <property type="nucleotide sequence ID" value="NZ_BAABHZ010000012.1"/>
</dbReference>
<accession>A0A934R532</accession>
<evidence type="ECO:0000259" key="1">
    <source>
        <dbReference type="Pfam" id="PF14415"/>
    </source>
</evidence>
<dbReference type="Pfam" id="PF25302">
    <property type="entry name" value="NADase_transloc"/>
    <property type="match status" value="1"/>
</dbReference>
<evidence type="ECO:0000313" key="3">
    <source>
        <dbReference type="EMBL" id="MBK1815329.1"/>
    </source>
</evidence>
<dbReference type="AlphaFoldDB" id="A0A934R532"/>
<dbReference type="Proteomes" id="UP000600139">
    <property type="component" value="Unassembled WGS sequence"/>
</dbReference>
<dbReference type="EMBL" id="JAENIK010000008">
    <property type="protein sequence ID" value="MBK1815329.1"/>
    <property type="molecule type" value="Genomic_DNA"/>
</dbReference>
<evidence type="ECO:0000259" key="2">
    <source>
        <dbReference type="Pfam" id="PF25302"/>
    </source>
</evidence>
<protein>
    <submittedName>
        <fullName evidence="3">DUF4424 family protein</fullName>
    </submittedName>
</protein>
<proteinExistence type="predicted"/>
<organism evidence="3 4">
    <name type="scientific">Luteolibacter yonseiensis</name>
    <dbReference type="NCBI Taxonomy" id="1144680"/>
    <lineage>
        <taxon>Bacteria</taxon>
        <taxon>Pseudomonadati</taxon>
        <taxon>Verrucomicrobiota</taxon>
        <taxon>Verrucomicrobiia</taxon>
        <taxon>Verrucomicrobiales</taxon>
        <taxon>Verrucomicrobiaceae</taxon>
        <taxon>Luteolibacter</taxon>
    </lineage>
</organism>
<sequence>MKTKVWLGICFTLFLQPVLANGGGYFRGGVERAGDVAGFEPEETEKIRILDEKLTVGLGQKSADVEVRYLMRNETDKKVKVRFGFPVEESFDTSMMVAVGEDASEKTKSLKYCKNYLITASGKSVAVKWQSEEKEVGDKRFKGIAGWLISEITFSAGEEKPVMIRFDSDYPSEEWNVSDNTSESPAMFRYRLSTAACWAGTIGTGHIIIKPAGIDPRELKVIKPVNRFKKDGENWVWNFENLEPSMADDMEIEASPAISGHNDSETSRFVERGSQWLMSHINYEVRASSELPPADGNSYGAGKVKSMWGQETWSEGVPGTGAGEWLELKPVAPKPLAAILVRPGYSKSDGLFQANARPKRIRVTLNGEHSFGVDVPDSNNVRRIPVIGYVKPVKQIRLTFEDVWPGTKFEDLCVSGVWLEVKLDKKPKLGPVR</sequence>
<dbReference type="NCBIfam" id="NF047619">
    <property type="entry name" value="NADase_discoid"/>
    <property type="match status" value="1"/>
</dbReference>
<dbReference type="Gene3D" id="2.60.40.3680">
    <property type="match status" value="1"/>
</dbReference>
<name>A0A934R532_9BACT</name>
<dbReference type="InterPro" id="IPR057561">
    <property type="entry name" value="NADase_transloc"/>
</dbReference>
<gene>
    <name evidence="3" type="ORF">JIN84_06875</name>
</gene>
<keyword evidence="4" id="KW-1185">Reference proteome</keyword>
<dbReference type="Pfam" id="PF14415">
    <property type="entry name" value="DUF4424"/>
    <property type="match status" value="1"/>
</dbReference>
<evidence type="ECO:0000313" key="4">
    <source>
        <dbReference type="Proteomes" id="UP000600139"/>
    </source>
</evidence>